<dbReference type="InParanoid" id="H2ZQ44"/>
<feature type="domain" description="PID" evidence="2">
    <location>
        <begin position="33"/>
        <end position="115"/>
    </location>
</feature>
<protein>
    <recommendedName>
        <fullName evidence="2">PID domain-containing protein</fullName>
    </recommendedName>
</protein>
<dbReference type="Ensembl" id="ENSCSAVT00000019923.1">
    <property type="protein sequence ID" value="ENSCSAVP00000019710.1"/>
    <property type="gene ID" value="ENSCSAVG00000011559.1"/>
</dbReference>
<dbReference type="SUPFAM" id="SSF50729">
    <property type="entry name" value="PH domain-like"/>
    <property type="match status" value="1"/>
</dbReference>
<reference evidence="3" key="2">
    <citation type="submission" date="2025-08" db="UniProtKB">
        <authorList>
            <consortium name="Ensembl"/>
        </authorList>
    </citation>
    <scope>IDENTIFICATION</scope>
</reference>
<evidence type="ECO:0000313" key="3">
    <source>
        <dbReference type="Ensembl" id="ENSCSAVP00000019710.1"/>
    </source>
</evidence>
<proteinExistence type="predicted"/>
<dbReference type="Pfam" id="PF14719">
    <property type="entry name" value="PID_2"/>
    <property type="match status" value="1"/>
</dbReference>
<evidence type="ECO:0000313" key="4">
    <source>
        <dbReference type="Proteomes" id="UP000007875"/>
    </source>
</evidence>
<keyword evidence="4" id="KW-1185">Reference proteome</keyword>
<name>H2ZQ44_CIOSA</name>
<dbReference type="AlphaFoldDB" id="H2ZQ44"/>
<dbReference type="HOGENOM" id="CLU_1805499_0_0_1"/>
<evidence type="ECO:0000256" key="1">
    <source>
        <dbReference type="SAM" id="Coils"/>
    </source>
</evidence>
<organism evidence="3 4">
    <name type="scientific">Ciona savignyi</name>
    <name type="common">Pacific transparent sea squirt</name>
    <dbReference type="NCBI Taxonomy" id="51511"/>
    <lineage>
        <taxon>Eukaryota</taxon>
        <taxon>Metazoa</taxon>
        <taxon>Chordata</taxon>
        <taxon>Tunicata</taxon>
        <taxon>Ascidiacea</taxon>
        <taxon>Phlebobranchia</taxon>
        <taxon>Cionidae</taxon>
        <taxon>Ciona</taxon>
    </lineage>
</organism>
<feature type="coiled-coil region" evidence="1">
    <location>
        <begin position="72"/>
        <end position="103"/>
    </location>
</feature>
<accession>H2ZQ44</accession>
<dbReference type="InterPro" id="IPR006020">
    <property type="entry name" value="PTB/PI_dom"/>
</dbReference>
<dbReference type="Proteomes" id="UP000007875">
    <property type="component" value="Unassembled WGS sequence"/>
</dbReference>
<reference evidence="3" key="3">
    <citation type="submission" date="2025-09" db="UniProtKB">
        <authorList>
            <consortium name="Ensembl"/>
        </authorList>
    </citation>
    <scope>IDENTIFICATION</scope>
</reference>
<evidence type="ECO:0000259" key="2">
    <source>
        <dbReference type="Pfam" id="PF14719"/>
    </source>
</evidence>
<sequence length="143" mass="16852">MNLKIDDGYLALTCKQVVQEGGENKRVLVDCMFQLRRITWCEVSAQHSNIFSWTYRHENKYKRITLNCHSVILKTSKKAREMNRQVSEARQQAIQRHQQLRRKNVVCDKVAQAVYQVLPKLVNSTDERSNKMLTTIEEDEQEL</sequence>
<dbReference type="InterPro" id="IPR011993">
    <property type="entry name" value="PH-like_dom_sf"/>
</dbReference>
<dbReference type="eggNOG" id="KOG4448">
    <property type="taxonomic scope" value="Eukaryota"/>
</dbReference>
<keyword evidence="1" id="KW-0175">Coiled coil</keyword>
<reference evidence="4" key="1">
    <citation type="submission" date="2003-08" db="EMBL/GenBank/DDBJ databases">
        <authorList>
            <person name="Birren B."/>
            <person name="Nusbaum C."/>
            <person name="Abebe A."/>
            <person name="Abouelleil A."/>
            <person name="Adekoya E."/>
            <person name="Ait-zahra M."/>
            <person name="Allen N."/>
            <person name="Allen T."/>
            <person name="An P."/>
            <person name="Anderson M."/>
            <person name="Anderson S."/>
            <person name="Arachchi H."/>
            <person name="Armbruster J."/>
            <person name="Bachantsang P."/>
            <person name="Baldwin J."/>
            <person name="Barry A."/>
            <person name="Bayul T."/>
            <person name="Blitshsteyn B."/>
            <person name="Bloom T."/>
            <person name="Blye J."/>
            <person name="Boguslavskiy L."/>
            <person name="Borowsky M."/>
            <person name="Boukhgalter B."/>
            <person name="Brunache A."/>
            <person name="Butler J."/>
            <person name="Calixte N."/>
            <person name="Calvo S."/>
            <person name="Camarata J."/>
            <person name="Campo K."/>
            <person name="Chang J."/>
            <person name="Cheshatsang Y."/>
            <person name="Citroen M."/>
            <person name="Collymore A."/>
            <person name="Considine T."/>
            <person name="Cook A."/>
            <person name="Cooke P."/>
            <person name="Corum B."/>
            <person name="Cuomo C."/>
            <person name="David R."/>
            <person name="Dawoe T."/>
            <person name="Degray S."/>
            <person name="Dodge S."/>
            <person name="Dooley K."/>
            <person name="Dorje P."/>
            <person name="Dorjee K."/>
            <person name="Dorris L."/>
            <person name="Duffey N."/>
            <person name="Dupes A."/>
            <person name="Elkins T."/>
            <person name="Engels R."/>
            <person name="Erickson J."/>
            <person name="Farina A."/>
            <person name="Faro S."/>
            <person name="Ferreira P."/>
            <person name="Fischer H."/>
            <person name="Fitzgerald M."/>
            <person name="Foley K."/>
            <person name="Gage D."/>
            <person name="Galagan J."/>
            <person name="Gearin G."/>
            <person name="Gnerre S."/>
            <person name="Gnirke A."/>
            <person name="Goyette A."/>
            <person name="Graham J."/>
            <person name="Grandbois E."/>
            <person name="Gyaltsen K."/>
            <person name="Hafez N."/>
            <person name="Hagopian D."/>
            <person name="Hagos B."/>
            <person name="Hall J."/>
            <person name="Hatcher B."/>
            <person name="Heller A."/>
            <person name="Higgins H."/>
            <person name="Honan T."/>
            <person name="Horn A."/>
            <person name="Houde N."/>
            <person name="Hughes L."/>
            <person name="Hulme W."/>
            <person name="Husby E."/>
            <person name="Iliev I."/>
            <person name="Jaffe D."/>
            <person name="Jones C."/>
            <person name="Kamal M."/>
            <person name="Kamat A."/>
            <person name="Kamvysselis M."/>
            <person name="Karlsson E."/>
            <person name="Kells C."/>
            <person name="Kieu A."/>
            <person name="Kisner P."/>
            <person name="Kodira C."/>
            <person name="Kulbokas E."/>
            <person name="Labutti K."/>
            <person name="Lama D."/>
            <person name="Landers T."/>
            <person name="Leger J."/>
            <person name="Levine S."/>
            <person name="Lewis D."/>
            <person name="Lewis T."/>
            <person name="Lindblad-toh K."/>
            <person name="Liu X."/>
            <person name="Lokyitsang T."/>
            <person name="Lokyitsang Y."/>
            <person name="Lucien O."/>
            <person name="Lui A."/>
            <person name="Ma L.J."/>
            <person name="Mabbitt R."/>
            <person name="Macdonald J."/>
            <person name="Maclean C."/>
            <person name="Major J."/>
            <person name="Manning J."/>
            <person name="Marabella R."/>
            <person name="Maru K."/>
            <person name="Matthews C."/>
            <person name="Mauceli E."/>
            <person name="Mccarthy M."/>
            <person name="Mcdonough S."/>
            <person name="Mcghee T."/>
            <person name="Meldrim J."/>
            <person name="Meneus L."/>
            <person name="Mesirov J."/>
            <person name="Mihalev A."/>
            <person name="Mihova T."/>
            <person name="Mikkelsen T."/>
            <person name="Mlenga V."/>
            <person name="Moru K."/>
            <person name="Mozes J."/>
            <person name="Mulrain L."/>
            <person name="Munson G."/>
            <person name="Naylor J."/>
            <person name="Newes C."/>
            <person name="Nguyen C."/>
            <person name="Nguyen N."/>
            <person name="Nguyen T."/>
            <person name="Nicol R."/>
            <person name="Nielsen C."/>
            <person name="Nizzari M."/>
            <person name="Norbu C."/>
            <person name="Norbu N."/>
            <person name="O'donnell P."/>
            <person name="Okoawo O."/>
            <person name="O'leary S."/>
            <person name="Omotosho B."/>
            <person name="O'neill K."/>
            <person name="Osman S."/>
            <person name="Parker S."/>
            <person name="Perrin D."/>
            <person name="Phunkhang P."/>
            <person name="Piqani B."/>
            <person name="Purcell S."/>
            <person name="Rachupka T."/>
            <person name="Ramasamy U."/>
            <person name="Rameau R."/>
            <person name="Ray V."/>
            <person name="Raymond C."/>
            <person name="Retta R."/>
            <person name="Richardson S."/>
            <person name="Rise C."/>
            <person name="Rodriguez J."/>
            <person name="Rogers J."/>
            <person name="Rogov P."/>
            <person name="Rutman M."/>
            <person name="Schupbach R."/>
            <person name="Seaman C."/>
            <person name="Settipalli S."/>
            <person name="Sharpe T."/>
            <person name="Sheridan J."/>
            <person name="Sherpa N."/>
            <person name="Shi J."/>
            <person name="Smirnov S."/>
            <person name="Smith C."/>
            <person name="Sougnez C."/>
            <person name="Spencer B."/>
            <person name="Stalker J."/>
            <person name="Stange-thomann N."/>
            <person name="Stavropoulos S."/>
            <person name="Stetson K."/>
            <person name="Stone C."/>
            <person name="Stone S."/>
            <person name="Stubbs M."/>
            <person name="Talamas J."/>
            <person name="Tchuinga P."/>
            <person name="Tenzing P."/>
            <person name="Tesfaye S."/>
            <person name="Theodore J."/>
            <person name="Thoulutsang Y."/>
            <person name="Topham K."/>
            <person name="Towey S."/>
            <person name="Tsamla T."/>
            <person name="Tsomo N."/>
            <person name="Vallee D."/>
            <person name="Vassiliev H."/>
            <person name="Venkataraman V."/>
            <person name="Vinson J."/>
            <person name="Vo A."/>
            <person name="Wade C."/>
            <person name="Wang S."/>
            <person name="Wangchuk T."/>
            <person name="Wangdi T."/>
            <person name="Whittaker C."/>
            <person name="Wilkinson J."/>
            <person name="Wu Y."/>
            <person name="Wyman D."/>
            <person name="Yadav S."/>
            <person name="Yang S."/>
            <person name="Yang X."/>
            <person name="Yeager S."/>
            <person name="Yee E."/>
            <person name="Young G."/>
            <person name="Zainoun J."/>
            <person name="Zembeck L."/>
            <person name="Zimmer A."/>
            <person name="Zody M."/>
            <person name="Lander E."/>
        </authorList>
    </citation>
    <scope>NUCLEOTIDE SEQUENCE [LARGE SCALE GENOMIC DNA]</scope>
</reference>
<dbReference type="Gene3D" id="2.30.29.30">
    <property type="entry name" value="Pleckstrin-homology domain (PH domain)/Phosphotyrosine-binding domain (PTB)"/>
    <property type="match status" value="1"/>
</dbReference>